<feature type="compositionally biased region" description="Low complexity" evidence="6">
    <location>
        <begin position="326"/>
        <end position="359"/>
    </location>
</feature>
<organism evidence="8 9">
    <name type="scientific">Papiliotrema laurentii</name>
    <name type="common">Cryptococcus laurentii</name>
    <dbReference type="NCBI Taxonomy" id="5418"/>
    <lineage>
        <taxon>Eukaryota</taxon>
        <taxon>Fungi</taxon>
        <taxon>Dikarya</taxon>
        <taxon>Basidiomycota</taxon>
        <taxon>Agaricomycotina</taxon>
        <taxon>Tremellomycetes</taxon>
        <taxon>Tremellales</taxon>
        <taxon>Rhynchogastremaceae</taxon>
        <taxon>Papiliotrema</taxon>
    </lineage>
</organism>
<dbReference type="AlphaFoldDB" id="A0AAD9FRZ2"/>
<dbReference type="Proteomes" id="UP001182556">
    <property type="component" value="Unassembled WGS sequence"/>
</dbReference>
<feature type="compositionally biased region" description="Low complexity" evidence="6">
    <location>
        <begin position="475"/>
        <end position="492"/>
    </location>
</feature>
<evidence type="ECO:0000313" key="9">
    <source>
        <dbReference type="Proteomes" id="UP001182556"/>
    </source>
</evidence>
<dbReference type="GO" id="GO:0046872">
    <property type="term" value="F:metal ion binding"/>
    <property type="evidence" value="ECO:0007669"/>
    <property type="project" value="UniProtKB-KW"/>
</dbReference>
<feature type="domain" description="LIM zinc-binding" evidence="7">
    <location>
        <begin position="613"/>
        <end position="676"/>
    </location>
</feature>
<dbReference type="PROSITE" id="PS00478">
    <property type="entry name" value="LIM_DOMAIN_1"/>
    <property type="match status" value="1"/>
</dbReference>
<feature type="compositionally biased region" description="Pro residues" evidence="6">
    <location>
        <begin position="271"/>
        <end position="280"/>
    </location>
</feature>
<feature type="region of interest" description="Disordered" evidence="6">
    <location>
        <begin position="547"/>
        <end position="572"/>
    </location>
</feature>
<evidence type="ECO:0000256" key="3">
    <source>
        <dbReference type="ARBA" id="ARBA00022833"/>
    </source>
</evidence>
<dbReference type="Gene3D" id="2.10.110.10">
    <property type="entry name" value="Cysteine Rich Protein"/>
    <property type="match status" value="2"/>
</dbReference>
<feature type="region of interest" description="Disordered" evidence="6">
    <location>
        <begin position="446"/>
        <end position="496"/>
    </location>
</feature>
<keyword evidence="4 5" id="KW-0440">LIM domain</keyword>
<feature type="compositionally biased region" description="Low complexity" evidence="6">
    <location>
        <begin position="86"/>
        <end position="99"/>
    </location>
</feature>
<feature type="compositionally biased region" description="Low complexity" evidence="6">
    <location>
        <begin position="53"/>
        <end position="77"/>
    </location>
</feature>
<feature type="compositionally biased region" description="Polar residues" evidence="6">
    <location>
        <begin position="255"/>
        <end position="270"/>
    </location>
</feature>
<dbReference type="GO" id="GO:0005634">
    <property type="term" value="C:nucleus"/>
    <property type="evidence" value="ECO:0007669"/>
    <property type="project" value="TreeGrafter"/>
</dbReference>
<dbReference type="SMART" id="SM00132">
    <property type="entry name" value="LIM"/>
    <property type="match status" value="2"/>
</dbReference>
<dbReference type="PANTHER" id="PTHR24205">
    <property type="entry name" value="FOUR AND A HALF LIM DOMAINS PROTEIN"/>
    <property type="match status" value="1"/>
</dbReference>
<dbReference type="Pfam" id="PF00412">
    <property type="entry name" value="LIM"/>
    <property type="match status" value="1"/>
</dbReference>
<gene>
    <name evidence="8" type="ORF">DB88DRAFT_510013</name>
</gene>
<proteinExistence type="predicted"/>
<reference evidence="8" key="1">
    <citation type="submission" date="2023-02" db="EMBL/GenBank/DDBJ databases">
        <title>Identification and recombinant expression of a fungal hydrolase from Papiliotrema laurentii that hydrolyzes apple cutin and clears colloidal polyester polyurethane.</title>
        <authorList>
            <consortium name="DOE Joint Genome Institute"/>
            <person name="Roman V.A."/>
            <person name="Bojanowski C."/>
            <person name="Crable B.R."/>
            <person name="Wagner D.N."/>
            <person name="Hung C.S."/>
            <person name="Nadeau L.J."/>
            <person name="Schratz L."/>
            <person name="Haridas S."/>
            <person name="Pangilinan J."/>
            <person name="Lipzen A."/>
            <person name="Na H."/>
            <person name="Yan M."/>
            <person name="Ng V."/>
            <person name="Grigoriev I.V."/>
            <person name="Spatafora J.W."/>
            <person name="Barlow D."/>
            <person name="Biffinger J."/>
            <person name="Kelley-Loughnane N."/>
            <person name="Varaljay V.A."/>
            <person name="Crookes-Goodson W.J."/>
        </authorList>
    </citation>
    <scope>NUCLEOTIDE SEQUENCE</scope>
    <source>
        <strain evidence="8">5307AH</strain>
    </source>
</reference>
<evidence type="ECO:0000256" key="2">
    <source>
        <dbReference type="ARBA" id="ARBA00022737"/>
    </source>
</evidence>
<dbReference type="InterPro" id="IPR001781">
    <property type="entry name" value="Znf_LIM"/>
</dbReference>
<feature type="compositionally biased region" description="Polar residues" evidence="6">
    <location>
        <begin position="547"/>
        <end position="559"/>
    </location>
</feature>
<evidence type="ECO:0000313" key="8">
    <source>
        <dbReference type="EMBL" id="KAK1924957.1"/>
    </source>
</evidence>
<keyword evidence="9" id="KW-1185">Reference proteome</keyword>
<sequence>MSTLTARSPHIERASVALPTVTCSSCADPIPLSSLGEHICRPASKSSGLRSGSKPSQITIPPSTISSSAGSWRSPSSLDRAPPRPAFAGPSSARSSPGSNSLNIPDISSGLSSPIDRLSPHSSSSALIGGLSPSPRTPSPTNPFFPSLSTADRKPSIEYGLGLTVPHRAEGPFPTDAPLPAGVSDLSGLTNGEAGEAGMAGVGRRAFQAAAWGVTAGISLAAGAHNRQAKSPTPQPNHPGTSNTASPHPPPRSVGPNSGSLPPWQQNAPTPRQPVIPPSAPLSGRSRSNTDARSPIPSTPVAPPVPTMPPRSASAMGRATEPVPAPARSASALAKSPPSASSAHRTRPSITSSTSSRSSNDANGGDSIAQMLKARAMERQGSNDKAGFFERYKQIQRSASQNSHGKSRLLPAATAGSEPDENRKEIMESPQQVALDLDDEVSALPWATPSLSTSPDLEQTRSRISKHQRKDTAESRSSSGSSGRYGASATTTEEIVTPSQSIEGVNLSSKKEMRSYGPSSLKQIHETEEDENERVVFGLALVNESSKVPRSESNSTVTARDNHPYAQGRSRTAPMKRVKSCQKCGNQVGGEKKFVERDGVVLCEADWKKMYLPSCRRCKKLIETRMVSADDGQLKGKWHASCFTCTKCDQPFEDKDFYVHAGKPWCQYHYAEETGTLCASSTCRKPIEGACVLTQGSNPQRYHPGHLRCDQSGCQSSMDEYYDVAGQRFCERHVRAATHGKMDQAGRDLRAEKRKTRMIDLPKGGLC</sequence>
<evidence type="ECO:0000256" key="6">
    <source>
        <dbReference type="SAM" id="MobiDB-lite"/>
    </source>
</evidence>
<name>A0AAD9FRZ2_PAPLA</name>
<evidence type="ECO:0000259" key="7">
    <source>
        <dbReference type="PROSITE" id="PS50023"/>
    </source>
</evidence>
<evidence type="ECO:0000256" key="1">
    <source>
        <dbReference type="ARBA" id="ARBA00022723"/>
    </source>
</evidence>
<dbReference type="PANTHER" id="PTHR24205:SF16">
    <property type="entry name" value="GH01042P-RELATED"/>
    <property type="match status" value="1"/>
</dbReference>
<keyword evidence="1 5" id="KW-0479">Metal-binding</keyword>
<accession>A0AAD9FRZ2</accession>
<dbReference type="PROSITE" id="PS50023">
    <property type="entry name" value="LIM_DOMAIN_2"/>
    <property type="match status" value="1"/>
</dbReference>
<feature type="region of interest" description="Disordered" evidence="6">
    <location>
        <begin position="396"/>
        <end position="428"/>
    </location>
</feature>
<dbReference type="GO" id="GO:0030695">
    <property type="term" value="F:GTPase regulator activity"/>
    <property type="evidence" value="ECO:0007669"/>
    <property type="project" value="UniProtKB-ARBA"/>
</dbReference>
<dbReference type="SUPFAM" id="SSF57716">
    <property type="entry name" value="Glucocorticoid receptor-like (DNA-binding domain)"/>
    <property type="match status" value="2"/>
</dbReference>
<comment type="caution">
    <text evidence="8">The sequence shown here is derived from an EMBL/GenBank/DDBJ whole genome shotgun (WGS) entry which is preliminary data.</text>
</comment>
<dbReference type="CDD" id="cd08368">
    <property type="entry name" value="LIM"/>
    <property type="match status" value="1"/>
</dbReference>
<feature type="compositionally biased region" description="Pro residues" evidence="6">
    <location>
        <begin position="297"/>
        <end position="309"/>
    </location>
</feature>
<protein>
    <recommendedName>
        <fullName evidence="7">LIM zinc-binding domain-containing protein</fullName>
    </recommendedName>
</protein>
<dbReference type="EMBL" id="JAODAN010000004">
    <property type="protein sequence ID" value="KAK1924957.1"/>
    <property type="molecule type" value="Genomic_DNA"/>
</dbReference>
<evidence type="ECO:0000256" key="5">
    <source>
        <dbReference type="PROSITE-ProRule" id="PRU00125"/>
    </source>
</evidence>
<evidence type="ECO:0000256" key="4">
    <source>
        <dbReference type="ARBA" id="ARBA00023038"/>
    </source>
</evidence>
<keyword evidence="2" id="KW-0677">Repeat</keyword>
<feature type="region of interest" description="Disordered" evidence="6">
    <location>
        <begin position="37"/>
        <end position="151"/>
    </location>
</feature>
<feature type="region of interest" description="Disordered" evidence="6">
    <location>
        <begin position="225"/>
        <end position="366"/>
    </location>
</feature>
<keyword evidence="3 5" id="KW-0862">Zinc</keyword>
<dbReference type="GO" id="GO:0003712">
    <property type="term" value="F:transcription coregulator activity"/>
    <property type="evidence" value="ECO:0007669"/>
    <property type="project" value="TreeGrafter"/>
</dbReference>